<evidence type="ECO:0000256" key="5">
    <source>
        <dbReference type="ARBA" id="ARBA00021108"/>
    </source>
</evidence>
<keyword evidence="9" id="KW-0808">Transferase</keyword>
<evidence type="ECO:0000256" key="7">
    <source>
        <dbReference type="ARBA" id="ARBA00023150"/>
    </source>
</evidence>
<evidence type="ECO:0000256" key="8">
    <source>
        <dbReference type="ARBA" id="ARBA00047317"/>
    </source>
</evidence>
<dbReference type="NCBIfam" id="NF045515">
    <property type="entry name" value="Glp_gephyrin"/>
    <property type="match status" value="1"/>
</dbReference>
<dbReference type="RefSeq" id="WP_233697648.1">
    <property type="nucleotide sequence ID" value="NZ_JAJNBZ010000014.1"/>
</dbReference>
<dbReference type="SUPFAM" id="SSF63867">
    <property type="entry name" value="MoeA C-terminal domain-like"/>
    <property type="match status" value="1"/>
</dbReference>
<dbReference type="Gene3D" id="2.40.340.10">
    <property type="entry name" value="MoeA, C-terminal, domain IV"/>
    <property type="match status" value="1"/>
</dbReference>
<sequence>MTKPNTYTSDPKFNRTIISVQEAQSMVMSRMKAGGVEYIPLEEAYGRHAAATVRSDVPVPHFRRSIMDGYAIRAADITQASLEKPVRLRVTEEVACGTVASRALLPGEAVRIMTGAQVPEGADAVVKLEETTEYGTADQRELELQQPVREGDNILPVGIEIAQGELMVGSGCRIGAGEMALLAMFGCATVQVHRRPRVAILSTGHELLDVSAPLEPGKIRNSNSFMLAAQVREAGGIPHMLPHIPDELERAKAVIMEAIKEFDAVVTTGGVSVGDYDVMYDLTNNWSGELLFNKVAMRPGSPTTVGFLHGKPLFALSGNPSACYVGFEMFVRPALLRMQGAHEPLPHRMTAMLLEPFAKQDRFERFVRGNYAADENGKLTVRLAGIDMSNATITIRDADCLICIPPTSAVMPAGTRVNIIPLRLRR</sequence>
<gene>
    <name evidence="11" type="ORF">LQV63_17385</name>
</gene>
<evidence type="ECO:0000259" key="10">
    <source>
        <dbReference type="SMART" id="SM00852"/>
    </source>
</evidence>
<comment type="caution">
    <text evidence="11">The sequence shown here is derived from an EMBL/GenBank/DDBJ whole genome shotgun (WGS) entry which is preliminary data.</text>
</comment>
<dbReference type="Proteomes" id="UP001199916">
    <property type="component" value="Unassembled WGS sequence"/>
</dbReference>
<dbReference type="PANTHER" id="PTHR10192">
    <property type="entry name" value="MOLYBDOPTERIN BIOSYNTHESIS PROTEIN"/>
    <property type="match status" value="1"/>
</dbReference>
<dbReference type="InterPro" id="IPR005110">
    <property type="entry name" value="MoeA_linker/N"/>
</dbReference>
<comment type="pathway">
    <text evidence="2 9">Cofactor biosynthesis; molybdopterin biosynthesis.</text>
</comment>
<keyword evidence="9" id="KW-0460">Magnesium</keyword>
<name>A0ABS8YH58_9BACL</name>
<evidence type="ECO:0000256" key="3">
    <source>
        <dbReference type="ARBA" id="ARBA00010763"/>
    </source>
</evidence>
<accession>A0ABS8YH58</accession>
<comment type="cofactor">
    <cofactor evidence="9">
        <name>Mg(2+)</name>
        <dbReference type="ChEBI" id="CHEBI:18420"/>
    </cofactor>
</comment>
<comment type="catalytic activity">
    <reaction evidence="8">
        <text>adenylyl-molybdopterin + molybdate = Mo-molybdopterin + AMP + H(+)</text>
        <dbReference type="Rhea" id="RHEA:35047"/>
        <dbReference type="ChEBI" id="CHEBI:15378"/>
        <dbReference type="ChEBI" id="CHEBI:36264"/>
        <dbReference type="ChEBI" id="CHEBI:62727"/>
        <dbReference type="ChEBI" id="CHEBI:71302"/>
        <dbReference type="ChEBI" id="CHEBI:456215"/>
        <dbReference type="EC" id="2.10.1.1"/>
    </reaction>
</comment>
<dbReference type="PANTHER" id="PTHR10192:SF5">
    <property type="entry name" value="GEPHYRIN"/>
    <property type="match status" value="1"/>
</dbReference>
<keyword evidence="12" id="KW-1185">Reference proteome</keyword>
<dbReference type="SUPFAM" id="SSF53218">
    <property type="entry name" value="Molybdenum cofactor biosynthesis proteins"/>
    <property type="match status" value="1"/>
</dbReference>
<dbReference type="Gene3D" id="3.90.105.10">
    <property type="entry name" value="Molybdopterin biosynthesis moea protein, domain 2"/>
    <property type="match status" value="1"/>
</dbReference>
<organism evidence="11 12">
    <name type="scientific">Paenibacillus profundus</name>
    <dbReference type="NCBI Taxonomy" id="1173085"/>
    <lineage>
        <taxon>Bacteria</taxon>
        <taxon>Bacillati</taxon>
        <taxon>Bacillota</taxon>
        <taxon>Bacilli</taxon>
        <taxon>Bacillales</taxon>
        <taxon>Paenibacillaceae</taxon>
        <taxon>Paenibacillus</taxon>
    </lineage>
</organism>
<dbReference type="InterPro" id="IPR036135">
    <property type="entry name" value="MoeA_linker/N_sf"/>
</dbReference>
<evidence type="ECO:0000313" key="11">
    <source>
        <dbReference type="EMBL" id="MCE5171076.1"/>
    </source>
</evidence>
<dbReference type="Pfam" id="PF00994">
    <property type="entry name" value="MoCF_biosynth"/>
    <property type="match status" value="1"/>
</dbReference>
<evidence type="ECO:0000256" key="9">
    <source>
        <dbReference type="RuleBase" id="RU365090"/>
    </source>
</evidence>
<keyword evidence="9" id="KW-0479">Metal-binding</keyword>
<dbReference type="InterPro" id="IPR036425">
    <property type="entry name" value="MoaB/Mog-like_dom_sf"/>
</dbReference>
<evidence type="ECO:0000256" key="1">
    <source>
        <dbReference type="ARBA" id="ARBA00002901"/>
    </source>
</evidence>
<evidence type="ECO:0000313" key="12">
    <source>
        <dbReference type="Proteomes" id="UP001199916"/>
    </source>
</evidence>
<dbReference type="Pfam" id="PF03454">
    <property type="entry name" value="MoeA_C"/>
    <property type="match status" value="1"/>
</dbReference>
<keyword evidence="7 9" id="KW-0501">Molybdenum cofactor biosynthesis</keyword>
<dbReference type="SUPFAM" id="SSF63882">
    <property type="entry name" value="MoeA N-terminal region -like"/>
    <property type="match status" value="1"/>
</dbReference>
<evidence type="ECO:0000256" key="2">
    <source>
        <dbReference type="ARBA" id="ARBA00005046"/>
    </source>
</evidence>
<evidence type="ECO:0000256" key="4">
    <source>
        <dbReference type="ARBA" id="ARBA00013269"/>
    </source>
</evidence>
<dbReference type="InterPro" id="IPR036688">
    <property type="entry name" value="MoeA_C_domain_IV_sf"/>
</dbReference>
<comment type="similarity">
    <text evidence="3 9">Belongs to the MoeA family.</text>
</comment>
<reference evidence="11 12" key="1">
    <citation type="submission" date="2021-11" db="EMBL/GenBank/DDBJ databases">
        <title>Draft genome sequence of Paenibacillus profundus YoMME, a new Gram-positive bacteria with exoelectrogenic properties.</title>
        <authorList>
            <person name="Hubenova Y."/>
            <person name="Hubenova E."/>
            <person name="Manasiev Y."/>
            <person name="Peykov S."/>
            <person name="Mitov M."/>
        </authorList>
    </citation>
    <scope>NUCLEOTIDE SEQUENCE [LARGE SCALE GENOMIC DNA]</scope>
    <source>
        <strain evidence="11 12">YoMME</strain>
    </source>
</reference>
<dbReference type="InterPro" id="IPR001453">
    <property type="entry name" value="MoaB/Mog_dom"/>
</dbReference>
<dbReference type="Gene3D" id="2.170.190.11">
    <property type="entry name" value="Molybdopterin biosynthesis moea protein, domain 3"/>
    <property type="match status" value="1"/>
</dbReference>
<keyword evidence="6 9" id="KW-0500">Molybdenum</keyword>
<evidence type="ECO:0000256" key="6">
    <source>
        <dbReference type="ARBA" id="ARBA00022505"/>
    </source>
</evidence>
<dbReference type="CDD" id="cd00887">
    <property type="entry name" value="MoeA"/>
    <property type="match status" value="1"/>
</dbReference>
<feature type="domain" description="MoaB/Mog" evidence="10">
    <location>
        <begin position="199"/>
        <end position="337"/>
    </location>
</feature>
<dbReference type="InterPro" id="IPR005111">
    <property type="entry name" value="MoeA_C_domain_IV"/>
</dbReference>
<dbReference type="SMART" id="SM00852">
    <property type="entry name" value="MoCF_biosynth"/>
    <property type="match status" value="1"/>
</dbReference>
<dbReference type="Pfam" id="PF03453">
    <property type="entry name" value="MoeA_N"/>
    <property type="match status" value="1"/>
</dbReference>
<protein>
    <recommendedName>
        <fullName evidence="5 9">Molybdopterin molybdenumtransferase</fullName>
        <ecNumber evidence="4 9">2.10.1.1</ecNumber>
    </recommendedName>
</protein>
<dbReference type="EC" id="2.10.1.1" evidence="4 9"/>
<dbReference type="EMBL" id="JAJNBZ010000014">
    <property type="protein sequence ID" value="MCE5171076.1"/>
    <property type="molecule type" value="Genomic_DNA"/>
</dbReference>
<dbReference type="InterPro" id="IPR038987">
    <property type="entry name" value="MoeA-like"/>
</dbReference>
<comment type="function">
    <text evidence="1 9">Catalyzes the insertion of molybdate into adenylated molybdopterin with the concomitant release of AMP.</text>
</comment>
<dbReference type="Gene3D" id="3.40.980.10">
    <property type="entry name" value="MoaB/Mog-like domain"/>
    <property type="match status" value="1"/>
</dbReference>
<dbReference type="NCBIfam" id="TIGR00177">
    <property type="entry name" value="molyb_syn"/>
    <property type="match status" value="1"/>
</dbReference>
<proteinExistence type="inferred from homology"/>